<organism evidence="1 2">
    <name type="scientific">Paenibacillus alba</name>
    <dbReference type="NCBI Taxonomy" id="1197127"/>
    <lineage>
        <taxon>Bacteria</taxon>
        <taxon>Bacillati</taxon>
        <taxon>Bacillota</taxon>
        <taxon>Bacilli</taxon>
        <taxon>Bacillales</taxon>
        <taxon>Paenibacillaceae</taxon>
        <taxon>Paenibacillus</taxon>
    </lineage>
</organism>
<reference evidence="1 2" key="1">
    <citation type="submission" date="2023-03" db="EMBL/GenBank/DDBJ databases">
        <title>Bacillus Genome Sequencing.</title>
        <authorList>
            <person name="Dunlap C."/>
        </authorList>
    </citation>
    <scope>NUCLEOTIDE SEQUENCE [LARGE SCALE GENOMIC DNA]</scope>
    <source>
        <strain evidence="1 2">BD-533</strain>
    </source>
</reference>
<keyword evidence="2" id="KW-1185">Reference proteome</keyword>
<dbReference type="Proteomes" id="UP001338137">
    <property type="component" value="Unassembled WGS sequence"/>
</dbReference>
<dbReference type="EMBL" id="JARLKY010000090">
    <property type="protein sequence ID" value="MEC0231314.1"/>
    <property type="molecule type" value="Genomic_DNA"/>
</dbReference>
<sequence length="67" mass="7622">YLLSKGGIKVAAATSLKQINYIHTMLEQASFKTREDFSRSGTELSKLTSRTIISRWVNRLETELGFK</sequence>
<gene>
    <name evidence="1" type="ORF">P4I72_29870</name>
</gene>
<evidence type="ECO:0000313" key="2">
    <source>
        <dbReference type="Proteomes" id="UP001338137"/>
    </source>
</evidence>
<name>A0ABU6GCE8_9BACL</name>
<protein>
    <submittedName>
        <fullName evidence="1">Uncharacterized protein</fullName>
    </submittedName>
</protein>
<feature type="non-terminal residue" evidence="1">
    <location>
        <position position="1"/>
    </location>
</feature>
<dbReference type="RefSeq" id="WP_326075304.1">
    <property type="nucleotide sequence ID" value="NZ_JARLKY010000090.1"/>
</dbReference>
<comment type="caution">
    <text evidence="1">The sequence shown here is derived from an EMBL/GenBank/DDBJ whole genome shotgun (WGS) entry which is preliminary data.</text>
</comment>
<proteinExistence type="predicted"/>
<evidence type="ECO:0000313" key="1">
    <source>
        <dbReference type="EMBL" id="MEC0231314.1"/>
    </source>
</evidence>
<accession>A0ABU6GCE8</accession>